<evidence type="ECO:0000313" key="21">
    <source>
        <dbReference type="Proteomes" id="UP000000689"/>
    </source>
</evidence>
<dbReference type="GO" id="GO:0005801">
    <property type="term" value="C:cis-Golgi network"/>
    <property type="evidence" value="ECO:0007669"/>
    <property type="project" value="EnsemblFungi"/>
</dbReference>
<dbReference type="InterPro" id="IPR050550">
    <property type="entry name" value="SEC23_SEC24_subfamily"/>
</dbReference>
<dbReference type="PANTHER" id="PTHR13803">
    <property type="entry name" value="SEC24-RELATED PROTEIN"/>
    <property type="match status" value="1"/>
</dbReference>
<feature type="region of interest" description="Disordered" evidence="14">
    <location>
        <begin position="1"/>
        <end position="58"/>
    </location>
</feature>
<sequence>MSHKKRVYPQAQLQMGQQPMDPNAFYPQAGNVAMNMQQQSQPLSPQQASQQPQQMQPGMAVPSQMFTPAQQQLNQQLDQTAYSMANLQLNNNAMDPSAYYQQQQQQQQQLDQYGQYQNPNIVGMNQNQAKPQKPMNQLFSIDLLTSLPPHIEELQYPPPPIMVEPSNFLVPSDAANASPDYLRSTLNAVPRTNSLLKKSKLPFAIVIRPYQHLQDNIDPPPLSEDMIVSRCRRCRSYMNPFVKIDNDANRRWRCNFCRLANDIPMAMDEPMGNENFVNRYERNEIKYAVMEYLAPKEYTLRQPPPSIYTFILDVSQNAIRNGLLATATRSILDNLEYLPNHDGRTRVSILCVDNAIHYFAVPNDEESDQIEMMDICDLDEPFLPRPNSLVASLRLCRNNLEKVLNKIPEIFQANSMTKFALGPGLKAAYNLISGIGGKIIVISATLPNIGIGALQKRQENNVTNTPKESSALLSCQDNFYKNFTVDCSKLQIAIDIFVASDDYKDIATLSNLTRFTGGQIHQYPGFIATNLIDVTKFTKEFSKHITMDLSTETVMRARGSPGVRTDKFYGHFFNRSSDLCAFSALPRDQEYVFELTLDENLIGEYCYIQVATLLSLNTGQRRIRVITLCLPTSDNISDIFASADQLAITAVLTQKAIQKAINSSLNEARDFLTRSIQDILLSYKKEIVSSNVTGTSPLRLSSNLRMLPLLIHCLTKNAAFRASIIPSDHRSGALNYLETAPLKYLIKNIYPNVYSLHDMPDDVGLPDENGSIVLPQPVNASSASFDKYGLYLIDNSKELFLWMGGDAVSELISDVFGTPEIFQIPTGKAELPVVPSSTFNERVRNIISKVREHDDVVTYQQLYIVRGISQSEPVAHVSAKELSTLRLWANSELVEDKILNNESYREFLQIIKGKLNK</sequence>
<dbReference type="GO" id="GO:0030127">
    <property type="term" value="C:COPII vesicle coat"/>
    <property type="evidence" value="ECO:0007669"/>
    <property type="project" value="EnsemblFungi"/>
</dbReference>
<dbReference type="PANTHER" id="PTHR13803:SF39">
    <property type="entry name" value="SECRETORY 24AB, ISOFORM A"/>
    <property type="match status" value="1"/>
</dbReference>
<dbReference type="EMBL" id="HE580270">
    <property type="protein sequence ID" value="CCD24426.1"/>
    <property type="molecule type" value="Genomic_DNA"/>
</dbReference>
<evidence type="ECO:0000256" key="2">
    <source>
        <dbReference type="ARBA" id="ARBA00004496"/>
    </source>
</evidence>
<dbReference type="Gene3D" id="1.20.120.730">
    <property type="entry name" value="Sec23/Sec24 helical domain"/>
    <property type="match status" value="1"/>
</dbReference>
<name>G0W9G5_NAUDC</name>
<keyword evidence="6" id="KW-0813">Transport</keyword>
<reference evidence="20 21" key="1">
    <citation type="journal article" date="2011" name="Proc. Natl. Acad. Sci. U.S.A.">
        <title>Evolutionary erosion of yeast sex chromosomes by mating-type switching accidents.</title>
        <authorList>
            <person name="Gordon J.L."/>
            <person name="Armisen D."/>
            <person name="Proux-Wera E."/>
            <person name="Oheigeartaigh S.S."/>
            <person name="Byrne K.P."/>
            <person name="Wolfe K.H."/>
        </authorList>
    </citation>
    <scope>NUCLEOTIDE SEQUENCE [LARGE SCALE GENOMIC DNA]</scope>
    <source>
        <strain evidence="21">ATCC 10597 / BCRC 20456 / CBS 421 / NBRC 0211 / NRRL Y-12639</strain>
    </source>
</reference>
<gene>
    <name evidence="20" type="primary">NDAI0D01130</name>
    <name evidence="20" type="ordered locus">NDAI_0D01130</name>
</gene>
<dbReference type="GeneID" id="11495236"/>
<dbReference type="GO" id="GO:0070863">
    <property type="term" value="P:positive regulation of protein exit from endoplasmic reticulum"/>
    <property type="evidence" value="ECO:0007669"/>
    <property type="project" value="EnsemblFungi"/>
</dbReference>
<comment type="subunit">
    <text evidence="5">The COPII coat is composed of at least 5 proteins: the SEC23/24 complex, the SEC13/31 complex, and the protein SAR1. Golgi apparatus membrane; Peripheral membrane protein; Cytoplasmic side.</text>
</comment>
<dbReference type="STRING" id="1071378.G0W9G5"/>
<dbReference type="InterPro" id="IPR041742">
    <property type="entry name" value="Sec24-like_trunk_dom"/>
</dbReference>
<dbReference type="Gene3D" id="3.40.50.410">
    <property type="entry name" value="von Willebrand factor, type A domain"/>
    <property type="match status" value="1"/>
</dbReference>
<protein>
    <recommendedName>
        <fullName evidence="22">Protein transport protein SEC24</fullName>
    </recommendedName>
</protein>
<dbReference type="Proteomes" id="UP000000689">
    <property type="component" value="Chromosome 4"/>
</dbReference>
<evidence type="ECO:0000259" key="16">
    <source>
        <dbReference type="Pfam" id="PF04810"/>
    </source>
</evidence>
<keyword evidence="12" id="KW-0472">Membrane</keyword>
<keyword evidence="7" id="KW-0963">Cytoplasm</keyword>
<feature type="compositionally biased region" description="Low complexity" evidence="14">
    <location>
        <begin position="37"/>
        <end position="57"/>
    </location>
</feature>
<evidence type="ECO:0000256" key="8">
    <source>
        <dbReference type="ARBA" id="ARBA00022824"/>
    </source>
</evidence>
<feature type="domain" description="Zinc finger Sec23/Sec24-type" evidence="16">
    <location>
        <begin position="229"/>
        <end position="265"/>
    </location>
</feature>
<evidence type="ECO:0000256" key="3">
    <source>
        <dbReference type="ARBA" id="ARBA00004586"/>
    </source>
</evidence>
<dbReference type="Pfam" id="PF04815">
    <property type="entry name" value="Sec23_helical"/>
    <property type="match status" value="1"/>
</dbReference>
<keyword evidence="9" id="KW-0931">ER-Golgi transport</keyword>
<dbReference type="Gene3D" id="3.40.20.10">
    <property type="entry name" value="Severin"/>
    <property type="match status" value="1"/>
</dbReference>
<evidence type="ECO:0000256" key="10">
    <source>
        <dbReference type="ARBA" id="ARBA00022927"/>
    </source>
</evidence>
<dbReference type="Pfam" id="PF00626">
    <property type="entry name" value="Gelsolin"/>
    <property type="match status" value="1"/>
</dbReference>
<keyword evidence="11" id="KW-0333">Golgi apparatus</keyword>
<dbReference type="GO" id="GO:0005048">
    <property type="term" value="F:signal sequence binding"/>
    <property type="evidence" value="ECO:0007669"/>
    <property type="project" value="EnsemblFungi"/>
</dbReference>
<evidence type="ECO:0000259" key="17">
    <source>
        <dbReference type="Pfam" id="PF04811"/>
    </source>
</evidence>
<dbReference type="FunFam" id="3.40.20.10:FF:000049">
    <property type="entry name" value="Vesicle coat component"/>
    <property type="match status" value="1"/>
</dbReference>
<dbReference type="InterPro" id="IPR029006">
    <property type="entry name" value="ADF-H/Gelsolin-like_dom_sf"/>
</dbReference>
<dbReference type="InterPro" id="IPR006896">
    <property type="entry name" value="Sec23/24_trunk_dom"/>
</dbReference>
<dbReference type="OMA" id="AVECSKQ"/>
<dbReference type="SUPFAM" id="SSF81811">
    <property type="entry name" value="Helical domain of Sec23/24"/>
    <property type="match status" value="1"/>
</dbReference>
<dbReference type="InterPro" id="IPR036180">
    <property type="entry name" value="Gelsolin-like_dom_sf"/>
</dbReference>
<evidence type="ECO:0000313" key="20">
    <source>
        <dbReference type="EMBL" id="CCD24426.1"/>
    </source>
</evidence>
<dbReference type="FunFam" id="3.40.50.410:FF:000081">
    <property type="entry name" value="Vesicle coat component"/>
    <property type="match status" value="1"/>
</dbReference>
<dbReference type="HOGENOM" id="CLU_004589_2_1_1"/>
<evidence type="ECO:0000256" key="1">
    <source>
        <dbReference type="ARBA" id="ARBA00004394"/>
    </source>
</evidence>
<feature type="domain" description="Sec23/Sec24 beta-sandwich" evidence="19">
    <location>
        <begin position="552"/>
        <end position="633"/>
    </location>
</feature>
<dbReference type="Pfam" id="PF04810">
    <property type="entry name" value="zf-Sec23_Sec24"/>
    <property type="match status" value="1"/>
</dbReference>
<dbReference type="InterPro" id="IPR006895">
    <property type="entry name" value="Znf_Sec23_Sec24"/>
</dbReference>
<dbReference type="InterPro" id="IPR036174">
    <property type="entry name" value="Znf_Sec23_Sec24_sf"/>
</dbReference>
<dbReference type="SUPFAM" id="SSF53300">
    <property type="entry name" value="vWA-like"/>
    <property type="match status" value="1"/>
</dbReference>
<dbReference type="GO" id="GO:0008270">
    <property type="term" value="F:zinc ion binding"/>
    <property type="evidence" value="ECO:0007669"/>
    <property type="project" value="InterPro"/>
</dbReference>
<dbReference type="SUPFAM" id="SSF82919">
    <property type="entry name" value="Zn-finger domain of Sec23/24"/>
    <property type="match status" value="1"/>
</dbReference>
<dbReference type="eggNOG" id="KOG1985">
    <property type="taxonomic scope" value="Eukaryota"/>
</dbReference>
<dbReference type="InterPro" id="IPR007123">
    <property type="entry name" value="Gelsolin-like_dom"/>
</dbReference>
<keyword evidence="8" id="KW-0256">Endoplasmic reticulum</keyword>
<dbReference type="Gene3D" id="2.60.40.1670">
    <property type="entry name" value="beta-sandwich domain of Sec23/24"/>
    <property type="match status" value="1"/>
</dbReference>
<dbReference type="GO" id="GO:0005789">
    <property type="term" value="C:endoplasmic reticulum membrane"/>
    <property type="evidence" value="ECO:0007669"/>
    <property type="project" value="UniProtKB-SubCell"/>
</dbReference>
<dbReference type="GO" id="GO:0006886">
    <property type="term" value="P:intracellular protein transport"/>
    <property type="evidence" value="ECO:0007669"/>
    <property type="project" value="InterPro"/>
</dbReference>
<dbReference type="OrthoDB" id="49016at2759"/>
<evidence type="ECO:0008006" key="22">
    <source>
        <dbReference type="Google" id="ProtNLM"/>
    </source>
</evidence>
<dbReference type="GO" id="GO:0070971">
    <property type="term" value="C:endoplasmic reticulum exit site"/>
    <property type="evidence" value="ECO:0007669"/>
    <property type="project" value="EnsemblFungi"/>
</dbReference>
<evidence type="ECO:0000259" key="18">
    <source>
        <dbReference type="Pfam" id="PF04815"/>
    </source>
</evidence>
<feature type="domain" description="Sec23/Sec24 trunk" evidence="17">
    <location>
        <begin position="303"/>
        <end position="545"/>
    </location>
</feature>
<evidence type="ECO:0000256" key="6">
    <source>
        <dbReference type="ARBA" id="ARBA00022448"/>
    </source>
</evidence>
<feature type="domain" description="Sec23/Sec24 helical" evidence="18">
    <location>
        <begin position="644"/>
        <end position="746"/>
    </location>
</feature>
<proteinExistence type="inferred from homology"/>
<dbReference type="KEGG" id="ndi:NDAI_0D01130"/>
<evidence type="ECO:0000256" key="12">
    <source>
        <dbReference type="ARBA" id="ARBA00023136"/>
    </source>
</evidence>
<feature type="domain" description="Gelsolin-like" evidence="15">
    <location>
        <begin position="772"/>
        <end position="846"/>
    </location>
</feature>
<evidence type="ECO:0000256" key="11">
    <source>
        <dbReference type="ARBA" id="ARBA00023034"/>
    </source>
</evidence>
<evidence type="ECO:0000259" key="15">
    <source>
        <dbReference type="Pfam" id="PF00626"/>
    </source>
</evidence>
<comment type="similarity">
    <text evidence="4">Belongs to the SEC23/SEC24 family. SEC24 subfamily.</text>
</comment>
<dbReference type="AlphaFoldDB" id="G0W9G5"/>
<dbReference type="GO" id="GO:0000149">
    <property type="term" value="F:SNARE binding"/>
    <property type="evidence" value="ECO:0007669"/>
    <property type="project" value="TreeGrafter"/>
</dbReference>
<dbReference type="Pfam" id="PF08033">
    <property type="entry name" value="Sec23_BS"/>
    <property type="match status" value="1"/>
</dbReference>
<dbReference type="GO" id="GO:0090110">
    <property type="term" value="P:COPII-coated vesicle cargo loading"/>
    <property type="evidence" value="ECO:0007669"/>
    <property type="project" value="EnsemblFungi"/>
</dbReference>
<dbReference type="SUPFAM" id="SSF82754">
    <property type="entry name" value="C-terminal, gelsolin-like domain of Sec23/24"/>
    <property type="match status" value="1"/>
</dbReference>
<evidence type="ECO:0000259" key="19">
    <source>
        <dbReference type="Pfam" id="PF08033"/>
    </source>
</evidence>
<dbReference type="RefSeq" id="XP_003669669.1">
    <property type="nucleotide sequence ID" value="XM_003669621.1"/>
</dbReference>
<dbReference type="CDD" id="cd01479">
    <property type="entry name" value="Sec24-like"/>
    <property type="match status" value="1"/>
</dbReference>
<keyword evidence="10" id="KW-0653">Protein transport</keyword>
<dbReference type="GO" id="GO:0016236">
    <property type="term" value="P:macroautophagy"/>
    <property type="evidence" value="ECO:0007669"/>
    <property type="project" value="EnsemblFungi"/>
</dbReference>
<evidence type="ECO:0000256" key="4">
    <source>
        <dbReference type="ARBA" id="ARBA00008334"/>
    </source>
</evidence>
<accession>G0W9G5</accession>
<evidence type="ECO:0000256" key="5">
    <source>
        <dbReference type="ARBA" id="ARBA00011682"/>
    </source>
</evidence>
<evidence type="ECO:0000256" key="14">
    <source>
        <dbReference type="SAM" id="MobiDB-lite"/>
    </source>
</evidence>
<comment type="subcellular location">
    <subcellularLocation>
        <location evidence="2">Cytoplasm</location>
    </subcellularLocation>
    <subcellularLocation>
        <location evidence="3">Endoplasmic reticulum membrane</location>
    </subcellularLocation>
    <subcellularLocation>
        <location evidence="1">Golgi apparatus membrane</location>
    </subcellularLocation>
</comment>
<comment type="function">
    <text evidence="13">Component of the coat protein complex II (COPII) which promotes the formation of transport vesicles from the endoplasmic reticulum (ER). The coat has two main functions, the physical deformation of the endoplasmic reticulum membrane into vesicles and the selection of cargo molecules.</text>
</comment>
<dbReference type="InterPro" id="IPR036465">
    <property type="entry name" value="vWFA_dom_sf"/>
</dbReference>
<dbReference type="Gene3D" id="2.30.30.380">
    <property type="entry name" value="Zn-finger domain of Sec23/24"/>
    <property type="match status" value="1"/>
</dbReference>
<dbReference type="GO" id="GO:1902953">
    <property type="term" value="P:positive regulation of ER to Golgi vesicle-mediated transport"/>
    <property type="evidence" value="ECO:0007669"/>
    <property type="project" value="EnsemblFungi"/>
</dbReference>
<dbReference type="InterPro" id="IPR006900">
    <property type="entry name" value="Sec23/24_helical_dom"/>
</dbReference>
<dbReference type="InterPro" id="IPR012990">
    <property type="entry name" value="Beta-sandwich_Sec23_24"/>
</dbReference>
<dbReference type="GO" id="GO:0000139">
    <property type="term" value="C:Golgi membrane"/>
    <property type="evidence" value="ECO:0007669"/>
    <property type="project" value="UniProtKB-SubCell"/>
</dbReference>
<dbReference type="SUPFAM" id="SSF81995">
    <property type="entry name" value="beta-sandwich domain of Sec23/24"/>
    <property type="match status" value="1"/>
</dbReference>
<evidence type="ECO:0000256" key="13">
    <source>
        <dbReference type="ARBA" id="ARBA00025471"/>
    </source>
</evidence>
<evidence type="ECO:0000256" key="9">
    <source>
        <dbReference type="ARBA" id="ARBA00022892"/>
    </source>
</evidence>
<dbReference type="Pfam" id="PF04811">
    <property type="entry name" value="Sec23_trunk"/>
    <property type="match status" value="1"/>
</dbReference>
<organism evidence="20 21">
    <name type="scientific">Naumovozyma dairenensis (strain ATCC 10597 / BCRC 20456 / CBS 421 / NBRC 0211 / NRRL Y-12639)</name>
    <name type="common">Saccharomyces dairenensis</name>
    <dbReference type="NCBI Taxonomy" id="1071378"/>
    <lineage>
        <taxon>Eukaryota</taxon>
        <taxon>Fungi</taxon>
        <taxon>Dikarya</taxon>
        <taxon>Ascomycota</taxon>
        <taxon>Saccharomycotina</taxon>
        <taxon>Saccharomycetes</taxon>
        <taxon>Saccharomycetales</taxon>
        <taxon>Saccharomycetaceae</taxon>
        <taxon>Naumovozyma</taxon>
    </lineage>
</organism>
<keyword evidence="21" id="KW-1185">Reference proteome</keyword>
<evidence type="ECO:0000256" key="7">
    <source>
        <dbReference type="ARBA" id="ARBA00022490"/>
    </source>
</evidence>
<dbReference type="GO" id="GO:1990753">
    <property type="term" value="C:equatorial cell cortex"/>
    <property type="evidence" value="ECO:0007669"/>
    <property type="project" value="EnsemblFungi"/>
</dbReference>
<dbReference type="InterPro" id="IPR036175">
    <property type="entry name" value="Sec23/24_helical_dom_sf"/>
</dbReference>